<dbReference type="Proteomes" id="UP000253729">
    <property type="component" value="Unassembled WGS sequence"/>
</dbReference>
<reference evidence="1 2" key="1">
    <citation type="submission" date="2018-07" db="EMBL/GenBank/DDBJ databases">
        <title>The genomes of Aspergillus section Nigri reveals drivers in fungal speciation.</title>
        <authorList>
            <consortium name="DOE Joint Genome Institute"/>
            <person name="Vesth T.C."/>
            <person name="Nybo J."/>
            <person name="Theobald S."/>
            <person name="Brandl J."/>
            <person name="Frisvad J.C."/>
            <person name="Nielsen K.F."/>
            <person name="Lyhne E.K."/>
            <person name="Kogle M.E."/>
            <person name="Kuo A."/>
            <person name="Riley R."/>
            <person name="Clum A."/>
            <person name="Nolan M."/>
            <person name="Lipzen A."/>
            <person name="Salamov A."/>
            <person name="Henrissat B."/>
            <person name="Wiebenga A."/>
            <person name="De vries R.P."/>
            <person name="Grigoriev I.V."/>
            <person name="Mortensen U.H."/>
            <person name="Andersen M.R."/>
            <person name="Baker S.E."/>
        </authorList>
    </citation>
    <scope>NUCLEOTIDE SEQUENCE [LARGE SCALE GENOMIC DNA]</scope>
    <source>
        <strain evidence="1 2">CBS 139.54b</strain>
    </source>
</reference>
<accession>A0A3F3QEB7</accession>
<dbReference type="EMBL" id="KZ852035">
    <property type="protein sequence ID" value="RDH37573.1"/>
    <property type="molecule type" value="Genomic_DNA"/>
</dbReference>
<evidence type="ECO:0000313" key="1">
    <source>
        <dbReference type="EMBL" id="RDH37573.1"/>
    </source>
</evidence>
<keyword evidence="2" id="KW-1185">Reference proteome</keyword>
<dbReference type="RefSeq" id="XP_026630595.1">
    <property type="nucleotide sequence ID" value="XM_026764910.1"/>
</dbReference>
<sequence length="64" mass="6793">MLTKLESSKCKGHLGYSVNCSMASIGNGLPFSQRLGRIGSHLPAGCSSVPQCQNTNQNLWSGHC</sequence>
<organism evidence="1 2">
    <name type="scientific">Aspergillus welwitschiae</name>
    <dbReference type="NCBI Taxonomy" id="1341132"/>
    <lineage>
        <taxon>Eukaryota</taxon>
        <taxon>Fungi</taxon>
        <taxon>Dikarya</taxon>
        <taxon>Ascomycota</taxon>
        <taxon>Pezizomycotina</taxon>
        <taxon>Eurotiomycetes</taxon>
        <taxon>Eurotiomycetidae</taxon>
        <taxon>Eurotiales</taxon>
        <taxon>Aspergillaceae</taxon>
        <taxon>Aspergillus</taxon>
        <taxon>Aspergillus subgen. Circumdati</taxon>
    </lineage>
</organism>
<proteinExistence type="predicted"/>
<dbReference type="GeneID" id="38133266"/>
<evidence type="ECO:0000313" key="2">
    <source>
        <dbReference type="Proteomes" id="UP000253729"/>
    </source>
</evidence>
<protein>
    <submittedName>
        <fullName evidence="1">Uncharacterized protein</fullName>
    </submittedName>
</protein>
<name>A0A3F3QEB7_9EURO</name>
<dbReference type="AlphaFoldDB" id="A0A3F3QEB7"/>
<gene>
    <name evidence="1" type="ORF">BDQ94DRAFT_136666</name>
</gene>